<evidence type="ECO:0000313" key="4">
    <source>
        <dbReference type="EMBL" id="MDH6195925.1"/>
    </source>
</evidence>
<dbReference type="Proteomes" id="UP001160130">
    <property type="component" value="Unassembled WGS sequence"/>
</dbReference>
<evidence type="ECO:0000259" key="3">
    <source>
        <dbReference type="SMART" id="SM00822"/>
    </source>
</evidence>
<dbReference type="NCBIfam" id="NF005559">
    <property type="entry name" value="PRK07231.1"/>
    <property type="match status" value="1"/>
</dbReference>
<evidence type="ECO:0000313" key="5">
    <source>
        <dbReference type="Proteomes" id="UP001160130"/>
    </source>
</evidence>
<protein>
    <submittedName>
        <fullName evidence="4">3-oxoacyl-[acyl-carrier protein] reductase</fullName>
        <ecNumber evidence="4">1.1.1.100</ecNumber>
    </submittedName>
</protein>
<dbReference type="PRINTS" id="PR00081">
    <property type="entry name" value="GDHRDH"/>
</dbReference>
<dbReference type="SMART" id="SM00822">
    <property type="entry name" value="PKS_KR"/>
    <property type="match status" value="1"/>
</dbReference>
<dbReference type="PANTHER" id="PTHR42760">
    <property type="entry name" value="SHORT-CHAIN DEHYDROGENASES/REDUCTASES FAMILY MEMBER"/>
    <property type="match status" value="1"/>
</dbReference>
<dbReference type="Gene3D" id="3.40.50.720">
    <property type="entry name" value="NAD(P)-binding Rossmann-like Domain"/>
    <property type="match status" value="1"/>
</dbReference>
<dbReference type="PANTHER" id="PTHR42760:SF133">
    <property type="entry name" value="3-OXOACYL-[ACYL-CARRIER-PROTEIN] REDUCTASE"/>
    <property type="match status" value="1"/>
</dbReference>
<dbReference type="Pfam" id="PF13561">
    <property type="entry name" value="adh_short_C2"/>
    <property type="match status" value="1"/>
</dbReference>
<proteinExistence type="inferred from homology"/>
<evidence type="ECO:0000256" key="2">
    <source>
        <dbReference type="ARBA" id="ARBA00023002"/>
    </source>
</evidence>
<keyword evidence="5" id="KW-1185">Reference proteome</keyword>
<feature type="domain" description="Ketoreductase" evidence="3">
    <location>
        <begin position="9"/>
        <end position="153"/>
    </location>
</feature>
<sequence length="250" mass="26143">MSDYGLTGRVALVTGAARGIGAAIADALGSEGAHVVISDIDAAELEQTRIRLSDKGIKVHAVTADVSDREQCQGLVQFAVSEFGGLDVLVNNAGRLFTLTGLEDTDDDDFDQIMAVNVKGPLYLCRAAVPHLRKSAAPRIIFISSQWGQVPDGHSYGYMTSKAAQLGLMKAMAKEFAADGILVNAVTPGAIATRMVPEDRIEEEIAAIPIKRLGQPSDIADPVAFLASDKAAFITGQVLGPNGGALIVGV</sequence>
<dbReference type="EMBL" id="JARXVE010000003">
    <property type="protein sequence ID" value="MDH6195925.1"/>
    <property type="molecule type" value="Genomic_DNA"/>
</dbReference>
<comment type="similarity">
    <text evidence="1">Belongs to the short-chain dehydrogenases/reductases (SDR) family.</text>
</comment>
<keyword evidence="2 4" id="KW-0560">Oxidoreductase</keyword>
<reference evidence="4 5" key="1">
    <citation type="submission" date="2023-04" db="EMBL/GenBank/DDBJ databases">
        <title>Forest soil microbial communities from Buena Vista Peninsula, Colon Province, Panama.</title>
        <authorList>
            <person name="Bouskill N."/>
        </authorList>
    </citation>
    <scope>NUCLEOTIDE SEQUENCE [LARGE SCALE GENOMIC DNA]</scope>
    <source>
        <strain evidence="4 5">AC80</strain>
    </source>
</reference>
<dbReference type="InterPro" id="IPR002347">
    <property type="entry name" value="SDR_fam"/>
</dbReference>
<dbReference type="GO" id="GO:0004316">
    <property type="term" value="F:3-oxoacyl-[acyl-carrier-protein] reductase (NADPH) activity"/>
    <property type="evidence" value="ECO:0007669"/>
    <property type="project" value="UniProtKB-EC"/>
</dbReference>
<dbReference type="CDD" id="cd05233">
    <property type="entry name" value="SDR_c"/>
    <property type="match status" value="1"/>
</dbReference>
<dbReference type="PRINTS" id="PR00080">
    <property type="entry name" value="SDRFAMILY"/>
</dbReference>
<organism evidence="4 5">
    <name type="scientific">Mycolicibacterium frederiksbergense</name>
    <dbReference type="NCBI Taxonomy" id="117567"/>
    <lineage>
        <taxon>Bacteria</taxon>
        <taxon>Bacillati</taxon>
        <taxon>Actinomycetota</taxon>
        <taxon>Actinomycetes</taxon>
        <taxon>Mycobacteriales</taxon>
        <taxon>Mycobacteriaceae</taxon>
        <taxon>Mycolicibacterium</taxon>
    </lineage>
</organism>
<dbReference type="SUPFAM" id="SSF51735">
    <property type="entry name" value="NAD(P)-binding Rossmann-fold domains"/>
    <property type="match status" value="1"/>
</dbReference>
<accession>A0ABT6L0Y2</accession>
<evidence type="ECO:0000256" key="1">
    <source>
        <dbReference type="ARBA" id="ARBA00006484"/>
    </source>
</evidence>
<name>A0ABT6L0Y2_9MYCO</name>
<dbReference type="RefSeq" id="WP_280832528.1">
    <property type="nucleotide sequence ID" value="NZ_JARXVE010000003.1"/>
</dbReference>
<dbReference type="InterPro" id="IPR036291">
    <property type="entry name" value="NAD(P)-bd_dom_sf"/>
</dbReference>
<gene>
    <name evidence="4" type="ORF">M2272_002565</name>
</gene>
<dbReference type="InterPro" id="IPR057326">
    <property type="entry name" value="KR_dom"/>
</dbReference>
<comment type="caution">
    <text evidence="4">The sequence shown here is derived from an EMBL/GenBank/DDBJ whole genome shotgun (WGS) entry which is preliminary data.</text>
</comment>
<dbReference type="EC" id="1.1.1.100" evidence="4"/>